<dbReference type="HOGENOM" id="CLU_142891_0_0_5"/>
<organism evidence="1 2">
    <name type="scientific">Asticcacaulis biprosthecium C19</name>
    <dbReference type="NCBI Taxonomy" id="715226"/>
    <lineage>
        <taxon>Bacteria</taxon>
        <taxon>Pseudomonadati</taxon>
        <taxon>Pseudomonadota</taxon>
        <taxon>Alphaproteobacteria</taxon>
        <taxon>Caulobacterales</taxon>
        <taxon>Caulobacteraceae</taxon>
        <taxon>Asticcacaulis</taxon>
    </lineage>
</organism>
<keyword evidence="2" id="KW-1185">Reference proteome</keyword>
<dbReference type="EMBL" id="GL883077">
    <property type="protein sequence ID" value="EGF92317.1"/>
    <property type="molecule type" value="Genomic_DNA"/>
</dbReference>
<dbReference type="AlphaFoldDB" id="F4QLH2"/>
<name>F4QLH2_9CAUL</name>
<proteinExistence type="predicted"/>
<sequence>MTPFDSEADLQALADRFLDHSLPADLWRHDAHCLVTAWLLLRRPEIDLKAELPDLIRAYNVATGGQNTDSSGYHHTITLFYLDAISAFMAGPDTTDAAAACRAMLASDIGDKDYPLRFYSRDRLFSREARLGWCEPDLQVRAVHA</sequence>
<accession>F4QLH2</accession>
<dbReference type="RefSeq" id="WP_006271492.1">
    <property type="nucleotide sequence ID" value="NZ_GL883077.1"/>
</dbReference>
<protein>
    <submittedName>
        <fullName evidence="1">Uncharacterized protein</fullName>
    </submittedName>
</protein>
<gene>
    <name evidence="1" type="ORF">ABI_07520</name>
</gene>
<dbReference type="eggNOG" id="ENOG50331PP">
    <property type="taxonomic scope" value="Bacteria"/>
</dbReference>
<evidence type="ECO:0000313" key="1">
    <source>
        <dbReference type="EMBL" id="EGF92317.1"/>
    </source>
</evidence>
<evidence type="ECO:0000313" key="2">
    <source>
        <dbReference type="Proteomes" id="UP000006512"/>
    </source>
</evidence>
<dbReference type="Proteomes" id="UP000006512">
    <property type="component" value="Unassembled WGS sequence"/>
</dbReference>
<dbReference type="STRING" id="715226.ABI_07520"/>
<dbReference type="OrthoDB" id="117988at2"/>
<reference evidence="2" key="1">
    <citation type="submission" date="2011-03" db="EMBL/GenBank/DDBJ databases">
        <title>Draft genome sequence of Brevundimonas diminuta.</title>
        <authorList>
            <person name="Brown P.J.B."/>
            <person name="Buechlein A."/>
            <person name="Hemmerich C."/>
            <person name="Brun Y.V."/>
        </authorList>
    </citation>
    <scope>NUCLEOTIDE SEQUENCE [LARGE SCALE GENOMIC DNA]</scope>
    <source>
        <strain evidence="2">C19</strain>
    </source>
</reference>